<feature type="compositionally biased region" description="Basic and acidic residues" evidence="2">
    <location>
        <begin position="70"/>
        <end position="82"/>
    </location>
</feature>
<accession>A0ABR3GWL3</accession>
<evidence type="ECO:0008006" key="5">
    <source>
        <dbReference type="Google" id="ProtNLM"/>
    </source>
</evidence>
<dbReference type="EMBL" id="JBBBZM010000004">
    <property type="protein sequence ID" value="KAL0640304.1"/>
    <property type="molecule type" value="Genomic_DNA"/>
</dbReference>
<feature type="compositionally biased region" description="Polar residues" evidence="2">
    <location>
        <begin position="1"/>
        <end position="10"/>
    </location>
</feature>
<sequence length="383" mass="42871">MFRSLQQIKRQQGKRPILQPSTKGVLREDGWKLPATAFNVKKAGPNKGLYTCSNRDTGCKFFLWDEEARARENDKNPSKPEPKPQQPTPGITPRRSTRNNPTPPSAQAPSIKRRISDADLDPSSWDFSGDDEDDDDEEDDKDDEGDDYNDLDELSNNWKGPVSRIHGLATPRKERRTFTHSSPSKMHFPPSPPAPPKFRPTTGPTTPVRGVGRRFRASTMAERDEDSDIFTTPPMNPARNSIFTRPKTPPAKNSIPTRPTTPPPHQLQHAVPITPKSARLLGSPGRGLRDDMITDVFALLVKGGVNLKESAKGLRELLKRQVLQKEGLSQGREVARQALARKNKECAQLKAQVRELEDQSARAEMAQETLRGQMFELTHELGM</sequence>
<evidence type="ECO:0000313" key="3">
    <source>
        <dbReference type="EMBL" id="KAL0640304.1"/>
    </source>
</evidence>
<name>A0ABR3GWL3_9PEZI</name>
<gene>
    <name evidence="3" type="ORF">Q9L58_000584</name>
</gene>
<organism evidence="3 4">
    <name type="scientific">Discina gigas</name>
    <dbReference type="NCBI Taxonomy" id="1032678"/>
    <lineage>
        <taxon>Eukaryota</taxon>
        <taxon>Fungi</taxon>
        <taxon>Dikarya</taxon>
        <taxon>Ascomycota</taxon>
        <taxon>Pezizomycotina</taxon>
        <taxon>Pezizomycetes</taxon>
        <taxon>Pezizales</taxon>
        <taxon>Discinaceae</taxon>
        <taxon>Discina</taxon>
    </lineage>
</organism>
<evidence type="ECO:0000313" key="4">
    <source>
        <dbReference type="Proteomes" id="UP001447188"/>
    </source>
</evidence>
<feature type="region of interest" description="Disordered" evidence="2">
    <location>
        <begin position="70"/>
        <end position="269"/>
    </location>
</feature>
<dbReference type="Proteomes" id="UP001447188">
    <property type="component" value="Unassembled WGS sequence"/>
</dbReference>
<comment type="caution">
    <text evidence="3">The sequence shown here is derived from an EMBL/GenBank/DDBJ whole genome shotgun (WGS) entry which is preliminary data.</text>
</comment>
<reference evidence="3 4" key="1">
    <citation type="submission" date="2024-02" db="EMBL/GenBank/DDBJ databases">
        <title>Discinaceae phylogenomics.</title>
        <authorList>
            <person name="Dirks A.C."/>
            <person name="James T.Y."/>
        </authorList>
    </citation>
    <scope>NUCLEOTIDE SEQUENCE [LARGE SCALE GENOMIC DNA]</scope>
    <source>
        <strain evidence="3 4">ACD0624</strain>
    </source>
</reference>
<feature type="compositionally biased region" description="Acidic residues" evidence="2">
    <location>
        <begin position="128"/>
        <end position="153"/>
    </location>
</feature>
<proteinExistence type="predicted"/>
<feature type="coiled-coil region" evidence="1">
    <location>
        <begin position="332"/>
        <end position="373"/>
    </location>
</feature>
<keyword evidence="4" id="KW-1185">Reference proteome</keyword>
<evidence type="ECO:0000256" key="2">
    <source>
        <dbReference type="SAM" id="MobiDB-lite"/>
    </source>
</evidence>
<feature type="compositionally biased region" description="Pro residues" evidence="2">
    <location>
        <begin position="189"/>
        <end position="198"/>
    </location>
</feature>
<evidence type="ECO:0000256" key="1">
    <source>
        <dbReference type="SAM" id="Coils"/>
    </source>
</evidence>
<protein>
    <recommendedName>
        <fullName evidence="5">Zinc finger GRF-type domain-containing protein</fullName>
    </recommendedName>
</protein>
<feature type="compositionally biased region" description="Low complexity" evidence="2">
    <location>
        <begin position="199"/>
        <end position="210"/>
    </location>
</feature>
<keyword evidence="1" id="KW-0175">Coiled coil</keyword>
<feature type="region of interest" description="Disordered" evidence="2">
    <location>
        <begin position="1"/>
        <end position="29"/>
    </location>
</feature>